<evidence type="ECO:0000256" key="10">
    <source>
        <dbReference type="ARBA" id="ARBA00048988"/>
    </source>
</evidence>
<dbReference type="PROSITE" id="PS51192">
    <property type="entry name" value="HELICASE_ATP_BIND_1"/>
    <property type="match status" value="1"/>
</dbReference>
<dbReference type="Proteomes" id="UP000286974">
    <property type="component" value="Unassembled WGS sequence"/>
</dbReference>
<dbReference type="InterPro" id="IPR014001">
    <property type="entry name" value="Helicase_ATP-bd"/>
</dbReference>
<evidence type="ECO:0000256" key="9">
    <source>
        <dbReference type="ARBA" id="ARBA00023204"/>
    </source>
</evidence>
<evidence type="ECO:0000259" key="13">
    <source>
        <dbReference type="PROSITE" id="PS51194"/>
    </source>
</evidence>
<dbReference type="InterPro" id="IPR001650">
    <property type="entry name" value="Helicase_C-like"/>
</dbReference>
<evidence type="ECO:0000256" key="6">
    <source>
        <dbReference type="ARBA" id="ARBA00022840"/>
    </source>
</evidence>
<evidence type="ECO:0000256" key="11">
    <source>
        <dbReference type="RuleBase" id="RU363016"/>
    </source>
</evidence>
<keyword evidence="15" id="KW-1185">Reference proteome</keyword>
<keyword evidence="9 11" id="KW-0234">DNA repair</keyword>
<reference evidence="14 15" key="1">
    <citation type="submission" date="2017-11" db="EMBL/GenBank/DDBJ databases">
        <title>Draft Genome Sequence of Lactobacillus curieae NBRC 111893 isolated from Koso, a Japanese sugar-Vegetable Fermented Beverage.</title>
        <authorList>
            <person name="Chiou T.Y."/>
            <person name="Oshima K."/>
            <person name="Suda W."/>
            <person name="Hattori M."/>
            <person name="Takahashi T."/>
        </authorList>
    </citation>
    <scope>NUCLEOTIDE SEQUENCE [LARGE SCALE GENOMIC DNA]</scope>
    <source>
        <strain evidence="14 15">NBRC111893</strain>
    </source>
</reference>
<proteinExistence type="inferred from homology"/>
<comment type="similarity">
    <text evidence="1 11">Belongs to the helicase family. RecG subfamily.</text>
</comment>
<dbReference type="GO" id="GO:0006281">
    <property type="term" value="P:DNA repair"/>
    <property type="evidence" value="ECO:0007669"/>
    <property type="project" value="UniProtKB-UniRule"/>
</dbReference>
<dbReference type="STRING" id="1138822.PL11_008865"/>
<dbReference type="EC" id="5.6.2.4" evidence="11"/>
<dbReference type="PROSITE" id="PS51194">
    <property type="entry name" value="HELICASE_CTER"/>
    <property type="match status" value="1"/>
</dbReference>
<keyword evidence="6 11" id="KW-0067">ATP-binding</keyword>
<comment type="function">
    <text evidence="11">Plays a critical role in recombination and DNA repair. Helps process Holliday junction intermediates to mature products by catalyzing branch migration. Has replication fork regression activity, unwinds stalled or blocked replication forks to make a HJ that can be resolved. Has a DNA unwinding activity characteristic of a DNA helicase with 3'-5' polarity.</text>
</comment>
<accession>A0A401FKP5</accession>
<dbReference type="InterPro" id="IPR045562">
    <property type="entry name" value="RecG_dom3_C"/>
</dbReference>
<gene>
    <name evidence="14" type="ORF">NBRC111893_1088</name>
</gene>
<dbReference type="PANTHER" id="PTHR47964:SF1">
    <property type="entry name" value="ATP-DEPENDENT DNA HELICASE HOMOLOG RECG, CHLOROPLASTIC"/>
    <property type="match status" value="1"/>
</dbReference>
<dbReference type="CDD" id="cd17992">
    <property type="entry name" value="DEXHc_RecG"/>
    <property type="match status" value="1"/>
</dbReference>
<dbReference type="InterPro" id="IPR004609">
    <property type="entry name" value="ATP-dep_DNA_helicase_RecG"/>
</dbReference>
<comment type="catalytic activity">
    <reaction evidence="10 11">
        <text>ATP + H2O = ADP + phosphate + H(+)</text>
        <dbReference type="Rhea" id="RHEA:13065"/>
        <dbReference type="ChEBI" id="CHEBI:15377"/>
        <dbReference type="ChEBI" id="CHEBI:15378"/>
        <dbReference type="ChEBI" id="CHEBI:30616"/>
        <dbReference type="ChEBI" id="CHEBI:43474"/>
        <dbReference type="ChEBI" id="CHEBI:456216"/>
        <dbReference type="EC" id="5.6.2.4"/>
    </reaction>
</comment>
<dbReference type="Gene3D" id="3.40.50.300">
    <property type="entry name" value="P-loop containing nucleotide triphosphate hydrolases"/>
    <property type="match status" value="2"/>
</dbReference>
<evidence type="ECO:0000256" key="4">
    <source>
        <dbReference type="ARBA" id="ARBA00022801"/>
    </source>
</evidence>
<evidence type="ECO:0000313" key="15">
    <source>
        <dbReference type="Proteomes" id="UP000286974"/>
    </source>
</evidence>
<dbReference type="GO" id="GO:0003677">
    <property type="term" value="F:DNA binding"/>
    <property type="evidence" value="ECO:0007669"/>
    <property type="project" value="UniProtKB-KW"/>
</dbReference>
<evidence type="ECO:0000256" key="2">
    <source>
        <dbReference type="ARBA" id="ARBA00022741"/>
    </source>
</evidence>
<evidence type="ECO:0000256" key="7">
    <source>
        <dbReference type="ARBA" id="ARBA00023125"/>
    </source>
</evidence>
<evidence type="ECO:0000256" key="5">
    <source>
        <dbReference type="ARBA" id="ARBA00022806"/>
    </source>
</evidence>
<comment type="caution">
    <text evidence="14">The sequence shown here is derived from an EMBL/GenBank/DDBJ whole genome shotgun (WGS) entry which is preliminary data.</text>
</comment>
<protein>
    <recommendedName>
        <fullName evidence="11">ATP-dependent DNA helicase RecG</fullName>
        <ecNumber evidence="11">5.6.2.4</ecNumber>
    </recommendedName>
</protein>
<evidence type="ECO:0000259" key="12">
    <source>
        <dbReference type="PROSITE" id="PS51192"/>
    </source>
</evidence>
<dbReference type="SMART" id="SM00487">
    <property type="entry name" value="DEXDc"/>
    <property type="match status" value="1"/>
</dbReference>
<organism evidence="14 15">
    <name type="scientific">Lentilactobacillus kosonis</name>
    <dbReference type="NCBI Taxonomy" id="2810561"/>
    <lineage>
        <taxon>Bacteria</taxon>
        <taxon>Bacillati</taxon>
        <taxon>Bacillota</taxon>
        <taxon>Bacilli</taxon>
        <taxon>Lactobacillales</taxon>
        <taxon>Lactobacillaceae</taxon>
        <taxon>Lentilactobacillus</taxon>
    </lineage>
</organism>
<name>A0A401FKP5_9LACO</name>
<keyword evidence="4 11" id="KW-0378">Hydrolase</keyword>
<dbReference type="NCBIfam" id="TIGR00643">
    <property type="entry name" value="recG"/>
    <property type="match status" value="1"/>
</dbReference>
<dbReference type="InterPro" id="IPR011545">
    <property type="entry name" value="DEAD/DEAH_box_helicase_dom"/>
</dbReference>
<dbReference type="GO" id="GO:0006310">
    <property type="term" value="P:DNA recombination"/>
    <property type="evidence" value="ECO:0007669"/>
    <property type="project" value="UniProtKB-UniRule"/>
</dbReference>
<dbReference type="Pfam" id="PF19833">
    <property type="entry name" value="RecG_dom3_C"/>
    <property type="match status" value="1"/>
</dbReference>
<comment type="catalytic activity">
    <reaction evidence="11">
        <text>Couples ATP hydrolysis with the unwinding of duplex DNA by translocating in the 3'-5' direction.</text>
        <dbReference type="EC" id="5.6.2.4"/>
    </reaction>
</comment>
<dbReference type="Pfam" id="PF00271">
    <property type="entry name" value="Helicase_C"/>
    <property type="match status" value="1"/>
</dbReference>
<dbReference type="NCBIfam" id="NF008165">
    <property type="entry name" value="PRK10917.1-3"/>
    <property type="match status" value="1"/>
</dbReference>
<dbReference type="PANTHER" id="PTHR47964">
    <property type="entry name" value="ATP-DEPENDENT DNA HELICASE HOMOLOG RECG, CHLOROPLASTIC"/>
    <property type="match status" value="1"/>
</dbReference>
<dbReference type="GO" id="GO:0043138">
    <property type="term" value="F:3'-5' DNA helicase activity"/>
    <property type="evidence" value="ECO:0007669"/>
    <property type="project" value="UniProtKB-EC"/>
</dbReference>
<dbReference type="InterPro" id="IPR047112">
    <property type="entry name" value="RecG/Mfd"/>
</dbReference>
<dbReference type="SMART" id="SM00490">
    <property type="entry name" value="HELICc"/>
    <property type="match status" value="1"/>
</dbReference>
<keyword evidence="5 11" id="KW-0347">Helicase</keyword>
<dbReference type="EMBL" id="BEXA01000002">
    <property type="protein sequence ID" value="GAY72942.1"/>
    <property type="molecule type" value="Genomic_DNA"/>
</dbReference>
<keyword evidence="7" id="KW-0238">DNA-binding</keyword>
<keyword evidence="3 11" id="KW-0227">DNA damage</keyword>
<keyword evidence="2 11" id="KW-0547">Nucleotide-binding</keyword>
<evidence type="ECO:0000256" key="3">
    <source>
        <dbReference type="ARBA" id="ARBA00022763"/>
    </source>
</evidence>
<feature type="domain" description="Helicase ATP-binding" evidence="12">
    <location>
        <begin position="164"/>
        <end position="325"/>
    </location>
</feature>
<feature type="domain" description="Helicase C-terminal" evidence="13">
    <location>
        <begin position="344"/>
        <end position="504"/>
    </location>
</feature>
<dbReference type="InterPro" id="IPR027417">
    <property type="entry name" value="P-loop_NTPase"/>
</dbReference>
<evidence type="ECO:0000256" key="1">
    <source>
        <dbReference type="ARBA" id="ARBA00007504"/>
    </source>
</evidence>
<evidence type="ECO:0000256" key="8">
    <source>
        <dbReference type="ARBA" id="ARBA00023172"/>
    </source>
</evidence>
<dbReference type="Pfam" id="PF00270">
    <property type="entry name" value="DEAD"/>
    <property type="match status" value="1"/>
</dbReference>
<dbReference type="GO" id="GO:0005524">
    <property type="term" value="F:ATP binding"/>
    <property type="evidence" value="ECO:0007669"/>
    <property type="project" value="UniProtKB-KW"/>
</dbReference>
<dbReference type="AlphaFoldDB" id="A0A401FKP5"/>
<dbReference type="GO" id="GO:0016887">
    <property type="term" value="F:ATP hydrolysis activity"/>
    <property type="evidence" value="ECO:0007669"/>
    <property type="project" value="RHEA"/>
</dbReference>
<evidence type="ECO:0000313" key="14">
    <source>
        <dbReference type="EMBL" id="GAY72942.1"/>
    </source>
</evidence>
<dbReference type="SUPFAM" id="SSF52540">
    <property type="entry name" value="P-loop containing nucleoside triphosphate hydrolases"/>
    <property type="match status" value="2"/>
</dbReference>
<keyword evidence="8 11" id="KW-0233">DNA recombination</keyword>
<sequence length="572" mass="63504">MNVGSEISVYGTLDAARQQINGMKVIQQDLGASFDSVYPATKEVKQATIKKLVRAAFDEYEGVIPEVLPQDLLTKYRLESFHDMIQNVHFPKSPHDADVAYRTAKFMEFFLFSMRIQELKQTHRKPNDASVIKYNEEMVNEFISKLPFNLTGSQSKVAKEILKDLDSPYAMNRLLQGDVGSGKTVVAALAILATVSAGKQAVIMAPTEILAEQHAENLANLFAGFNINIALLTGATSAAARRNMLPNIENGEIDLVVGTHALFQDAVHYHNLTLAVIDEQHRFGVNQRQLMRQKGTGTNILAMTATPIPRTLAITMYGDMDVSIIDQMPNGRKPVKTTWISSAKTNSALAFLKKQLLAGKQAYVVTPLIEESEAVDMKNAVAIFERFQSIFEPEFKVGLLHGRMTNDEKNQAMGDFSNKQFAVLVATTVIEVGVDVKNANTMVIFDADHFGLSQLHQLRGRVGRSSDQAYCILIADPKNENGKKRMQIVSESSDGFYLSQKDLELRGQGDITGKQQSGTPDFKVADPVEDLNILTVANQEAQRITSESNWQRKPENVQLAKYLKMNQPIFTD</sequence>